<organism evidence="3 4">
    <name type="scientific">Heterorhabditis bacteriophora</name>
    <name type="common">Entomopathogenic nematode worm</name>
    <dbReference type="NCBI Taxonomy" id="37862"/>
    <lineage>
        <taxon>Eukaryota</taxon>
        <taxon>Metazoa</taxon>
        <taxon>Ecdysozoa</taxon>
        <taxon>Nematoda</taxon>
        <taxon>Chromadorea</taxon>
        <taxon>Rhabditida</taxon>
        <taxon>Rhabditina</taxon>
        <taxon>Rhabditomorpha</taxon>
        <taxon>Strongyloidea</taxon>
        <taxon>Heterorhabditidae</taxon>
        <taxon>Heterorhabditis</taxon>
    </lineage>
</organism>
<feature type="transmembrane region" description="Helical" evidence="1">
    <location>
        <begin position="119"/>
        <end position="138"/>
    </location>
</feature>
<evidence type="ECO:0000313" key="3">
    <source>
        <dbReference type="Proteomes" id="UP000095283"/>
    </source>
</evidence>
<dbReference type="SUPFAM" id="SSF81321">
    <property type="entry name" value="Family A G protein-coupled receptor-like"/>
    <property type="match status" value="1"/>
</dbReference>
<feature type="domain" description="Follistatin-like" evidence="2">
    <location>
        <begin position="237"/>
        <end position="259"/>
    </location>
</feature>
<dbReference type="Proteomes" id="UP000095283">
    <property type="component" value="Unplaced"/>
</dbReference>
<dbReference type="Pfam" id="PF10321">
    <property type="entry name" value="7TM_GPCR_Srt"/>
    <property type="match status" value="1"/>
</dbReference>
<evidence type="ECO:0000256" key="1">
    <source>
        <dbReference type="SAM" id="Phobius"/>
    </source>
</evidence>
<name>A0A1I7X4X9_HETBA</name>
<feature type="transmembrane region" description="Helical" evidence="1">
    <location>
        <begin position="85"/>
        <end position="107"/>
    </location>
</feature>
<keyword evidence="1" id="KW-0812">Transmembrane</keyword>
<reference evidence="4" key="1">
    <citation type="submission" date="2016-11" db="UniProtKB">
        <authorList>
            <consortium name="WormBaseParasite"/>
        </authorList>
    </citation>
    <scope>IDENTIFICATION</scope>
</reference>
<feature type="transmembrane region" description="Helical" evidence="1">
    <location>
        <begin position="31"/>
        <end position="48"/>
    </location>
</feature>
<dbReference type="CDD" id="cd00637">
    <property type="entry name" value="7tm_classA_rhodopsin-like"/>
    <property type="match status" value="1"/>
</dbReference>
<keyword evidence="1" id="KW-0472">Membrane</keyword>
<protein>
    <submittedName>
        <fullName evidence="4">G_PROTEIN_RECEP_F1_2 domain-containing protein</fullName>
    </submittedName>
</protein>
<feature type="domain" description="Follistatin-like" evidence="2">
    <location>
        <begin position="357"/>
        <end position="380"/>
    </location>
</feature>
<dbReference type="PANTHER" id="PTHR23021">
    <property type="entry name" value="SERPENTINE RECEPTOR, CLASS T"/>
    <property type="match status" value="1"/>
</dbReference>
<dbReference type="InterPro" id="IPR019425">
    <property type="entry name" value="7TM_GPCR_serpentine_rcpt_Srt"/>
</dbReference>
<proteinExistence type="predicted"/>
<dbReference type="InterPro" id="IPR003645">
    <property type="entry name" value="Fol_N"/>
</dbReference>
<feature type="domain" description="Follistatin-like" evidence="2">
    <location>
        <begin position="384"/>
        <end position="408"/>
    </location>
</feature>
<dbReference type="Gene3D" id="1.20.1070.10">
    <property type="entry name" value="Rhodopsin 7-helix transmembrane proteins"/>
    <property type="match status" value="1"/>
</dbReference>
<feature type="transmembrane region" description="Helical" evidence="1">
    <location>
        <begin position="6"/>
        <end position="24"/>
    </location>
</feature>
<dbReference type="SMART" id="SM00274">
    <property type="entry name" value="FOLN"/>
    <property type="match status" value="3"/>
</dbReference>
<feature type="transmembrane region" description="Helical" evidence="1">
    <location>
        <begin position="150"/>
        <end position="174"/>
    </location>
</feature>
<dbReference type="WBParaSite" id="Hba_12644">
    <property type="protein sequence ID" value="Hba_12644"/>
    <property type="gene ID" value="Hba_12644"/>
</dbReference>
<evidence type="ECO:0000259" key="2">
    <source>
        <dbReference type="SMART" id="SM00274"/>
    </source>
</evidence>
<sequence>MLFLLMLITFNRLIALVFSNKYNLIFNKRNVKIIYFCNFLVFIIPWLVKLSPFSTYSFSIDRLAWHYSDTDTEILMVLSHFFGNYMILVQVVFSVLGYTVIGCKLFIMRSSKLKFNEVVITLQHFIISFVFMCGFFYWEFLDGDYSEESIIMNLISNLIWIIINGLNPIIYFLINRRLRRAVFNFMSKKSVHSTLNSTAVLVANVDHSRKSTKLILLLPIFSTYFILPVDSYEVSPDCSNTQCNYGKGCVIRNNKPICVPINKENNCEKTQCGAGEECMYEEVVCIRAPCYPIPKCVGGGPEETPHETEPEVISSYGQPIKAEARIAAETITVRINKPKDPETKGSPLTFKGHPTLSCANVLCAIETPRCIETPAGPKCVAVKNCDQVKCGYNKKCVHDNLAQDATCVPVKKTDVKTVTKVLNAFLLKSAQISLVVKEKREISKISVHVIKINNIKRGFSFVSVDIDASTENVFRHVK</sequence>
<dbReference type="PANTHER" id="PTHR23021:SF26">
    <property type="entry name" value="SERPENTINE RECEPTOR, CLASS T"/>
    <property type="match status" value="1"/>
</dbReference>
<evidence type="ECO:0000313" key="4">
    <source>
        <dbReference type="WBParaSite" id="Hba_12644"/>
    </source>
</evidence>
<keyword evidence="3" id="KW-1185">Reference proteome</keyword>
<accession>A0A1I7X4X9</accession>
<keyword evidence="1" id="KW-1133">Transmembrane helix</keyword>
<dbReference type="AlphaFoldDB" id="A0A1I7X4X9"/>